<proteinExistence type="predicted"/>
<dbReference type="Gene3D" id="3.30.565.10">
    <property type="entry name" value="Histidine kinase-like ATPase, C-terminal domain"/>
    <property type="match status" value="1"/>
</dbReference>
<feature type="domain" description="PAS" evidence="5">
    <location>
        <begin position="338"/>
        <end position="405"/>
    </location>
</feature>
<evidence type="ECO:0000313" key="7">
    <source>
        <dbReference type="EMBL" id="MBZ6074708.1"/>
    </source>
</evidence>
<evidence type="ECO:0000259" key="5">
    <source>
        <dbReference type="SMART" id="SM00091"/>
    </source>
</evidence>
<keyword evidence="4" id="KW-0812">Transmembrane</keyword>
<dbReference type="SMART" id="SM00091">
    <property type="entry name" value="PAS"/>
    <property type="match status" value="2"/>
</dbReference>
<dbReference type="Gene3D" id="1.20.5.1930">
    <property type="match status" value="1"/>
</dbReference>
<evidence type="ECO:0000313" key="8">
    <source>
        <dbReference type="Proteomes" id="UP000704176"/>
    </source>
</evidence>
<keyword evidence="4" id="KW-0472">Membrane</keyword>
<gene>
    <name evidence="7" type="ORF">K9B37_00135</name>
</gene>
<dbReference type="Pfam" id="PF08448">
    <property type="entry name" value="PAS_4"/>
    <property type="match status" value="1"/>
</dbReference>
<sequence length="805" mass="88772">MHNVSSIKCLGRSLSRSAGIRGWVMLTGSMTAILSFLIAAAVLFSHALHERHILVHRGLSASIAAANALDREVQSLGNLLKGLSRSPYLRGSDLKEFYDQLLATPHPEQASFILWDLDQQILNTKRPYGSPLLRIADLPTVRDRIPVIRRERLSLSDRVDNRTAGAWTISVSLRLDDARGEMMRILSLVIPDDQFSKAVYGGEAVAGWKTVILDRSLQELTGANADRRPVPFPLTREYQEHLTGPDRNGHFRVGTGSSAILVAFCRSAISGYTAISVAPASLVDAPVATAAYHIALAGALLLLVGGGSASLLMRNVGPVEDLKRDAVATRSELTATNARLNGILESVSDCYFTLDEGYRITNVNAAALRWWNLSRGSVIGRSCFEVMGHDSAFDVALAGAVDHRRVFQGELPSIYHPGRYVDYRIYPSPEGASVFFSDVTDRHEAHEAVREERELLQSSLDALTAHVAVLDDRGTILSVNRAWHRFAKDHGYDDASHGVGANYLDSCMEEELVFAGMQTVLAGKRNRFRSIYRRDASEHHRWFQLQATRFLAGDHARIIVAHEDVTDLIDAKAAVNMMSEKLLTLQEEERQRIAAELHDSTAQHLVAVGLNLMKVERLLPRNDARPILDEIDRSLDQALKELRVFTYLLHPRELESEGLTGAIRSFASGFSERTALPVVTRLTEEADDLPLDLQRSLLRIVQEGLTNAHRHARAERVVVDLRMTPGAVILCIGDDGHGMRRPSVSSSPPTLGVGIPGMRIRLHQYGGRLRIRSSRRGTVVRALIPREGGRVVGFNLAVGPVDETG</sequence>
<dbReference type="PANTHER" id="PTHR24421">
    <property type="entry name" value="NITRATE/NITRITE SENSOR PROTEIN NARX-RELATED"/>
    <property type="match status" value="1"/>
</dbReference>
<dbReference type="Pfam" id="PF07730">
    <property type="entry name" value="HisKA_3"/>
    <property type="match status" value="1"/>
</dbReference>
<organism evidence="7 8">
    <name type="scientific">Microvirga puerhi</name>
    <dbReference type="NCBI Taxonomy" id="2876078"/>
    <lineage>
        <taxon>Bacteria</taxon>
        <taxon>Pseudomonadati</taxon>
        <taxon>Pseudomonadota</taxon>
        <taxon>Alphaproteobacteria</taxon>
        <taxon>Hyphomicrobiales</taxon>
        <taxon>Methylobacteriaceae</taxon>
        <taxon>Microvirga</taxon>
    </lineage>
</organism>
<comment type="caution">
    <text evidence="7">The sequence shown here is derived from an EMBL/GenBank/DDBJ whole genome shotgun (WGS) entry which is preliminary data.</text>
</comment>
<dbReference type="InterPro" id="IPR036890">
    <property type="entry name" value="HATPase_C_sf"/>
</dbReference>
<name>A0ABS7VIA6_9HYPH</name>
<keyword evidence="3" id="KW-0902">Two-component regulatory system</keyword>
<keyword evidence="1" id="KW-0808">Transferase</keyword>
<dbReference type="SUPFAM" id="SSF55785">
    <property type="entry name" value="PYP-like sensor domain (PAS domain)"/>
    <property type="match status" value="2"/>
</dbReference>
<dbReference type="Pfam" id="PF02518">
    <property type="entry name" value="HATPase_c"/>
    <property type="match status" value="1"/>
</dbReference>
<protein>
    <submittedName>
        <fullName evidence="7">PAS domain-containing protein</fullName>
    </submittedName>
</protein>
<dbReference type="PANTHER" id="PTHR24421:SF58">
    <property type="entry name" value="SIGNAL TRANSDUCTION HISTIDINE-PROTEIN KINASE_PHOSPHATASE UHPB"/>
    <property type="match status" value="1"/>
</dbReference>
<dbReference type="InterPro" id="IPR050482">
    <property type="entry name" value="Sensor_HK_TwoCompSys"/>
</dbReference>
<evidence type="ECO:0000259" key="6">
    <source>
        <dbReference type="SMART" id="SM00387"/>
    </source>
</evidence>
<dbReference type="EMBL" id="JAIRBM010000001">
    <property type="protein sequence ID" value="MBZ6074708.1"/>
    <property type="molecule type" value="Genomic_DNA"/>
</dbReference>
<dbReference type="InterPro" id="IPR035965">
    <property type="entry name" value="PAS-like_dom_sf"/>
</dbReference>
<dbReference type="RefSeq" id="WP_224310771.1">
    <property type="nucleotide sequence ID" value="NZ_JAIRBM010000001.1"/>
</dbReference>
<dbReference type="Proteomes" id="UP000704176">
    <property type="component" value="Unassembled WGS sequence"/>
</dbReference>
<dbReference type="InterPro" id="IPR013656">
    <property type="entry name" value="PAS_4"/>
</dbReference>
<dbReference type="SUPFAM" id="SSF55874">
    <property type="entry name" value="ATPase domain of HSP90 chaperone/DNA topoisomerase II/histidine kinase"/>
    <property type="match status" value="1"/>
</dbReference>
<keyword evidence="8" id="KW-1185">Reference proteome</keyword>
<keyword evidence="2" id="KW-0418">Kinase</keyword>
<evidence type="ECO:0000256" key="4">
    <source>
        <dbReference type="SAM" id="Phobius"/>
    </source>
</evidence>
<dbReference type="InterPro" id="IPR000014">
    <property type="entry name" value="PAS"/>
</dbReference>
<evidence type="ECO:0000256" key="2">
    <source>
        <dbReference type="ARBA" id="ARBA00022777"/>
    </source>
</evidence>
<feature type="domain" description="Histidine kinase/HSP90-like ATPase" evidence="6">
    <location>
        <begin position="692"/>
        <end position="788"/>
    </location>
</feature>
<dbReference type="CDD" id="cd16917">
    <property type="entry name" value="HATPase_UhpB-NarQ-NarX-like"/>
    <property type="match status" value="1"/>
</dbReference>
<dbReference type="InterPro" id="IPR011712">
    <property type="entry name" value="Sig_transdc_His_kin_sub3_dim/P"/>
</dbReference>
<dbReference type="Gene3D" id="3.30.450.20">
    <property type="entry name" value="PAS domain"/>
    <property type="match status" value="2"/>
</dbReference>
<evidence type="ECO:0000256" key="1">
    <source>
        <dbReference type="ARBA" id="ARBA00022679"/>
    </source>
</evidence>
<evidence type="ECO:0000256" key="3">
    <source>
        <dbReference type="ARBA" id="ARBA00023012"/>
    </source>
</evidence>
<reference evidence="7 8" key="1">
    <citation type="submission" date="2021-09" db="EMBL/GenBank/DDBJ databases">
        <title>The complete genome sequence of a new microorganism.</title>
        <authorList>
            <person name="Zi Z."/>
        </authorList>
    </citation>
    <scope>NUCLEOTIDE SEQUENCE [LARGE SCALE GENOMIC DNA]</scope>
    <source>
        <strain evidence="7 8">WGZ8</strain>
    </source>
</reference>
<accession>A0ABS7VIA6</accession>
<dbReference type="SMART" id="SM00387">
    <property type="entry name" value="HATPase_c"/>
    <property type="match status" value="1"/>
</dbReference>
<feature type="transmembrane region" description="Helical" evidence="4">
    <location>
        <begin position="20"/>
        <end position="44"/>
    </location>
</feature>
<feature type="domain" description="PAS" evidence="5">
    <location>
        <begin position="454"/>
        <end position="522"/>
    </location>
</feature>
<dbReference type="InterPro" id="IPR003594">
    <property type="entry name" value="HATPase_dom"/>
</dbReference>
<keyword evidence="4" id="KW-1133">Transmembrane helix</keyword>